<feature type="signal peptide" evidence="7">
    <location>
        <begin position="1"/>
        <end position="28"/>
    </location>
</feature>
<feature type="domain" description="F5/8 type C" evidence="8">
    <location>
        <begin position="190"/>
        <end position="355"/>
    </location>
</feature>
<dbReference type="InterPro" id="IPR000421">
    <property type="entry name" value="FA58C"/>
</dbReference>
<evidence type="ECO:0000256" key="1">
    <source>
        <dbReference type="ARBA" id="ARBA00009865"/>
    </source>
</evidence>
<dbReference type="Gene3D" id="2.115.10.20">
    <property type="entry name" value="Glycosyl hydrolase domain, family 43"/>
    <property type="match status" value="2"/>
</dbReference>
<feature type="region of interest" description="Disordered" evidence="6">
    <location>
        <begin position="175"/>
        <end position="194"/>
    </location>
</feature>
<evidence type="ECO:0000256" key="2">
    <source>
        <dbReference type="ARBA" id="ARBA00022729"/>
    </source>
</evidence>
<dbReference type="GO" id="GO:0005975">
    <property type="term" value="P:carbohydrate metabolic process"/>
    <property type="evidence" value="ECO:0007669"/>
    <property type="project" value="InterPro"/>
</dbReference>
<evidence type="ECO:0000256" key="3">
    <source>
        <dbReference type="ARBA" id="ARBA00022801"/>
    </source>
</evidence>
<dbReference type="InterPro" id="IPR046780">
    <property type="entry name" value="aBig_2"/>
</dbReference>
<feature type="chain" id="PRO_5039659946" evidence="7">
    <location>
        <begin position="29"/>
        <end position="1494"/>
    </location>
</feature>
<dbReference type="InterPro" id="IPR008979">
    <property type="entry name" value="Galactose-bd-like_sf"/>
</dbReference>
<dbReference type="Gene3D" id="2.60.120.200">
    <property type="match status" value="1"/>
</dbReference>
<feature type="domain" description="F5/8 type C" evidence="8">
    <location>
        <begin position="1"/>
        <end position="172"/>
    </location>
</feature>
<dbReference type="CDD" id="cd18825">
    <property type="entry name" value="GH43_CtGH43-like"/>
    <property type="match status" value="1"/>
</dbReference>
<organism evidence="9 10">
    <name type="scientific">Candidatus Ornithomonoglobus merdipullorum</name>
    <dbReference type="NCBI Taxonomy" id="2840895"/>
    <lineage>
        <taxon>Bacteria</taxon>
        <taxon>Bacillati</taxon>
        <taxon>Bacillota</taxon>
        <taxon>Clostridia</taxon>
        <taxon>Candidatus Ornithomonoglobus</taxon>
    </lineage>
</organism>
<dbReference type="InterPro" id="IPR006558">
    <property type="entry name" value="LamG-like"/>
</dbReference>
<dbReference type="EMBL" id="DVNB01000023">
    <property type="protein sequence ID" value="HIU56555.1"/>
    <property type="molecule type" value="Genomic_DNA"/>
</dbReference>
<keyword evidence="5" id="KW-0326">Glycosidase</keyword>
<evidence type="ECO:0000313" key="9">
    <source>
        <dbReference type="EMBL" id="HIU56555.1"/>
    </source>
</evidence>
<dbReference type="InterPro" id="IPR023296">
    <property type="entry name" value="Glyco_hydro_beta-prop_sf"/>
</dbReference>
<protein>
    <submittedName>
        <fullName evidence="9">Discoidin domain-containing protein</fullName>
    </submittedName>
</protein>
<gene>
    <name evidence="9" type="ORF">IAA61_01925</name>
</gene>
<keyword evidence="4" id="KW-1015">Disulfide bond</keyword>
<sequence>MLKQRIMSFLCAAAVTAAAIPAGVTVFAEDEVIPLDDKEQSGSAGWNNQNGYENAFDGDIGTYFDGLQNGYCSVDLGALYEISRLRFYPRQGRSSNKPSEYVERMAGGVFSGSADGSSWTTLYTVPDTIYEGENVPETVKWYEADVSGKYRYIKYENARHEANIAEMEIYGTFSAEGGDTPQASASPEPTGEPEYSGFELIDRTGWSVETNSQQATSGNNSVGMVIDGNPSTIWHSSWSNSEDYDPEMNPVYLTVNMGSKQSVSGLRYTPRVKDTTAGSINGVITAYEVYVSDDNSDWEKVGEGNMGYTADGEQTAKDIIFAPTEAQYIRLVVKDNLNNTPSYVGSCAEIEALRYTGEAEEHPIIAARAELSETVEAIAGLETDHAIKAKLSEKAEELMVTGTVDGIENFISATGFVTDALRWMDRGIDDVYIERVMTILSDEDMSSSAVTSANTELSGFYRTGAEAEAIWADKWQDEFCMPEEDLEKPLYERIESAVTRAKARIDSNDGNDYIMLKELVSYLSRKNGYEGYGNEFGRNADECEAIVNNINFTLSNLEKMDRGELDTELTMFRSGDMWLDTLGSKISAHGGQIIKQGDTYYWYGEDNKIAYALTTGVSCYSSKDLKNWKYEGLAFKAYDDGTEEGLFTQEFMTDSLLGTQGRIERPKVIYNENTGKYVMWMHLEKDGGYGLSLAGVAISDSPTGPFKWLWYGIPVYDNYVVNRTKNRTDILTFRDMNLFVDDDGKAYVFYSSESNQVMYAVQLNDEYTWINDEGLEIAGTTEDDIREGAVIVPDMRVTTNGVADNTYGKTSFTRYQLASGGGMALERTTNDDGETIYVSQRKDDRLFIPEYPETGRWARVGQNAAEENKVEGKTETTVNNSCNNQREAPAPIKIDGKYYMVTSALSGWRANPSLTQVTDNILGTWTPTGNPMTGAGPDNNGQWSQDATTATSFNSQSTCIIELPNGEYMYMGDRWKNGVYETNNSLGTFPDVDVKASTYVWLPITFETDNTYGENTLKVRWSDAWSYDEEQIYNDNAVPGTINIPVESQEEPVIWYSFDGIKDGVIPDRSGNGNSAALRGGGRYSGNEKIGLTLSLDTEGHIVLPDNITSNIEDFTVSMWINVTERGTGIHNKKLFDLGGKISYIPQGNNQYGYFMYTKFGEADIVSEKTQLAVDTSAPNRWTQLTIVKSGDTLSMYVNGILDTQDVISETTQSLGVLNGNTIGAGMALNIDEFKFYNRALSPAETLVRSAEGLEDGEAAEMIADGIVLGDTEDITEDLALPVYEGIITWSSSDEDVVAADGTVTRPASGTASAVLTARITVGGETVTREFNVTVAGTGDTPIETPEAPTSAPSETPEVPTDDPSETPEAPTDEPGETPGIPTDEPSETPGAPTDEPGETPDVPTDKPDSVTMEIMRTDGKAVCVYSVSSDETRELTAYLAAYNAQGILVSLKAVQLTSDGAELSIDIQEDEEYSFKAFVWDGEQTPAADIKEA</sequence>
<reference evidence="9" key="2">
    <citation type="journal article" date="2021" name="PeerJ">
        <title>Extensive microbial diversity within the chicken gut microbiome revealed by metagenomics and culture.</title>
        <authorList>
            <person name="Gilroy R."/>
            <person name="Ravi A."/>
            <person name="Getino M."/>
            <person name="Pursley I."/>
            <person name="Horton D.L."/>
            <person name="Alikhan N.F."/>
            <person name="Baker D."/>
            <person name="Gharbi K."/>
            <person name="Hall N."/>
            <person name="Watson M."/>
            <person name="Adriaenssens E.M."/>
            <person name="Foster-Nyarko E."/>
            <person name="Jarju S."/>
            <person name="Secka A."/>
            <person name="Antonio M."/>
            <person name="Oren A."/>
            <person name="Chaudhuri R.R."/>
            <person name="La Ragione R."/>
            <person name="Hildebrand F."/>
            <person name="Pallen M.J."/>
        </authorList>
    </citation>
    <scope>NUCLEOTIDE SEQUENCE</scope>
    <source>
        <strain evidence="9">USAMLcec3-3695</strain>
    </source>
</reference>
<dbReference type="Proteomes" id="UP000824109">
    <property type="component" value="Unassembled WGS sequence"/>
</dbReference>
<keyword evidence="3" id="KW-0378">Hydrolase</keyword>
<reference evidence="9" key="1">
    <citation type="submission" date="2020-10" db="EMBL/GenBank/DDBJ databases">
        <authorList>
            <person name="Gilroy R."/>
        </authorList>
    </citation>
    <scope>NUCLEOTIDE SEQUENCE</scope>
    <source>
        <strain evidence="9">USAMLcec3-3695</strain>
    </source>
</reference>
<dbReference type="Gene3D" id="2.60.120.260">
    <property type="entry name" value="Galactose-binding domain-like"/>
    <property type="match status" value="2"/>
</dbReference>
<dbReference type="GO" id="GO:0004553">
    <property type="term" value="F:hydrolase activity, hydrolyzing O-glycosyl compounds"/>
    <property type="evidence" value="ECO:0007669"/>
    <property type="project" value="InterPro"/>
</dbReference>
<proteinExistence type="inferred from homology"/>
<dbReference type="PANTHER" id="PTHR22925">
    <property type="entry name" value="GLYCOSYL HYDROLASE 43 FAMILY MEMBER"/>
    <property type="match status" value="1"/>
</dbReference>
<dbReference type="SUPFAM" id="SSF75005">
    <property type="entry name" value="Arabinanase/levansucrase/invertase"/>
    <property type="match status" value="2"/>
</dbReference>
<dbReference type="InterPro" id="IPR013320">
    <property type="entry name" value="ConA-like_dom_sf"/>
</dbReference>
<evidence type="ECO:0000259" key="8">
    <source>
        <dbReference type="PROSITE" id="PS50022"/>
    </source>
</evidence>
<comment type="caution">
    <text evidence="9">The sequence shown here is derived from an EMBL/GenBank/DDBJ whole genome shotgun (WGS) entry which is preliminary data.</text>
</comment>
<dbReference type="PROSITE" id="PS50022">
    <property type="entry name" value="FA58C_3"/>
    <property type="match status" value="2"/>
</dbReference>
<dbReference type="SUPFAM" id="SSF49785">
    <property type="entry name" value="Galactose-binding domain-like"/>
    <property type="match status" value="2"/>
</dbReference>
<feature type="region of interest" description="Disordered" evidence="6">
    <location>
        <begin position="1331"/>
        <end position="1410"/>
    </location>
</feature>
<feature type="compositionally biased region" description="Acidic residues" evidence="6">
    <location>
        <begin position="1360"/>
        <end position="1376"/>
    </location>
</feature>
<name>A0A9D1SDX3_9FIRM</name>
<dbReference type="InterPro" id="IPR006710">
    <property type="entry name" value="Glyco_hydro_43"/>
</dbReference>
<comment type="similarity">
    <text evidence="1">Belongs to the glycosyl hydrolase 43 family.</text>
</comment>
<keyword evidence="2 7" id="KW-0732">Signal</keyword>
<dbReference type="Pfam" id="PF00754">
    <property type="entry name" value="F5_F8_type_C"/>
    <property type="match status" value="2"/>
</dbReference>
<evidence type="ECO:0000256" key="7">
    <source>
        <dbReference type="SAM" id="SignalP"/>
    </source>
</evidence>
<dbReference type="SUPFAM" id="SSF49899">
    <property type="entry name" value="Concanavalin A-like lectins/glucanases"/>
    <property type="match status" value="1"/>
</dbReference>
<dbReference type="Pfam" id="PF20578">
    <property type="entry name" value="aBig_2"/>
    <property type="match status" value="1"/>
</dbReference>
<dbReference type="Gene3D" id="2.60.40.1080">
    <property type="match status" value="1"/>
</dbReference>
<evidence type="ECO:0000256" key="6">
    <source>
        <dbReference type="SAM" id="MobiDB-lite"/>
    </source>
</evidence>
<evidence type="ECO:0000313" key="10">
    <source>
        <dbReference type="Proteomes" id="UP000824109"/>
    </source>
</evidence>
<evidence type="ECO:0000256" key="4">
    <source>
        <dbReference type="ARBA" id="ARBA00023157"/>
    </source>
</evidence>
<evidence type="ECO:0000256" key="5">
    <source>
        <dbReference type="ARBA" id="ARBA00023295"/>
    </source>
</evidence>
<dbReference type="Pfam" id="PF13385">
    <property type="entry name" value="Laminin_G_3"/>
    <property type="match status" value="1"/>
</dbReference>
<dbReference type="PANTHER" id="PTHR22925:SF3">
    <property type="entry name" value="GLYCOSYL HYDROLASE FAMILY PROTEIN 43"/>
    <property type="match status" value="1"/>
</dbReference>
<dbReference type="Pfam" id="PF04616">
    <property type="entry name" value="Glyco_hydro_43"/>
    <property type="match status" value="1"/>
</dbReference>
<accession>A0A9D1SDX3</accession>
<dbReference type="SMART" id="SM00560">
    <property type="entry name" value="LamGL"/>
    <property type="match status" value="1"/>
</dbReference>